<protein>
    <submittedName>
        <fullName evidence="2">GL24538</fullName>
    </submittedName>
</protein>
<gene>
    <name evidence="2" type="primary">Dper\GL24538</name>
    <name evidence="2" type="ORF">Dper_GL24538</name>
</gene>
<evidence type="ECO:0000256" key="1">
    <source>
        <dbReference type="SAM" id="MobiDB-lite"/>
    </source>
</evidence>
<keyword evidence="3" id="KW-1185">Reference proteome</keyword>
<proteinExistence type="predicted"/>
<feature type="region of interest" description="Disordered" evidence="1">
    <location>
        <begin position="40"/>
        <end position="79"/>
    </location>
</feature>
<feature type="compositionally biased region" description="Low complexity" evidence="1">
    <location>
        <begin position="41"/>
        <end position="61"/>
    </location>
</feature>
<organism evidence="3">
    <name type="scientific">Drosophila persimilis</name>
    <name type="common">Fruit fly</name>
    <dbReference type="NCBI Taxonomy" id="7234"/>
    <lineage>
        <taxon>Eukaryota</taxon>
        <taxon>Metazoa</taxon>
        <taxon>Ecdysozoa</taxon>
        <taxon>Arthropoda</taxon>
        <taxon>Hexapoda</taxon>
        <taxon>Insecta</taxon>
        <taxon>Pterygota</taxon>
        <taxon>Neoptera</taxon>
        <taxon>Endopterygota</taxon>
        <taxon>Diptera</taxon>
        <taxon>Brachycera</taxon>
        <taxon>Muscomorpha</taxon>
        <taxon>Ephydroidea</taxon>
        <taxon>Drosophilidae</taxon>
        <taxon>Drosophila</taxon>
        <taxon>Sophophora</taxon>
    </lineage>
</organism>
<evidence type="ECO:0000313" key="2">
    <source>
        <dbReference type="EMBL" id="EDW25163.1"/>
    </source>
</evidence>
<dbReference type="EMBL" id="CH479179">
    <property type="protein sequence ID" value="EDW25163.1"/>
    <property type="molecule type" value="Genomic_DNA"/>
</dbReference>
<name>B4G4J2_DROPE</name>
<dbReference type="AlphaFoldDB" id="B4G4J2"/>
<dbReference type="Proteomes" id="UP000008744">
    <property type="component" value="Unassembled WGS sequence"/>
</dbReference>
<evidence type="ECO:0000313" key="3">
    <source>
        <dbReference type="Proteomes" id="UP000008744"/>
    </source>
</evidence>
<reference evidence="2 3" key="1">
    <citation type="journal article" date="2007" name="Nature">
        <title>Evolution of genes and genomes on the Drosophila phylogeny.</title>
        <authorList>
            <consortium name="Drosophila 12 Genomes Consortium"/>
            <person name="Clark A.G."/>
            <person name="Eisen M.B."/>
            <person name="Smith D.R."/>
            <person name="Bergman C.M."/>
            <person name="Oliver B."/>
            <person name="Markow T.A."/>
            <person name="Kaufman T.C."/>
            <person name="Kellis M."/>
            <person name="Gelbart W."/>
            <person name="Iyer V.N."/>
            <person name="Pollard D.A."/>
            <person name="Sackton T.B."/>
            <person name="Larracuente A.M."/>
            <person name="Singh N.D."/>
            <person name="Abad J.P."/>
            <person name="Abt D.N."/>
            <person name="Adryan B."/>
            <person name="Aguade M."/>
            <person name="Akashi H."/>
            <person name="Anderson W.W."/>
            <person name="Aquadro C.F."/>
            <person name="Ardell D.H."/>
            <person name="Arguello R."/>
            <person name="Artieri C.G."/>
            <person name="Barbash D.A."/>
            <person name="Barker D."/>
            <person name="Barsanti P."/>
            <person name="Batterham P."/>
            <person name="Batzoglou S."/>
            <person name="Begun D."/>
            <person name="Bhutkar A."/>
            <person name="Blanco E."/>
            <person name="Bosak S.A."/>
            <person name="Bradley R.K."/>
            <person name="Brand A.D."/>
            <person name="Brent M.R."/>
            <person name="Brooks A.N."/>
            <person name="Brown R.H."/>
            <person name="Butlin R.K."/>
            <person name="Caggese C."/>
            <person name="Calvi B.R."/>
            <person name="Bernardo de Carvalho A."/>
            <person name="Caspi A."/>
            <person name="Castrezana S."/>
            <person name="Celniker S.E."/>
            <person name="Chang J.L."/>
            <person name="Chapple C."/>
            <person name="Chatterji S."/>
            <person name="Chinwalla A."/>
            <person name="Civetta A."/>
            <person name="Clifton S.W."/>
            <person name="Comeron J.M."/>
            <person name="Costello J.C."/>
            <person name="Coyne J.A."/>
            <person name="Daub J."/>
            <person name="David R.G."/>
            <person name="Delcher A.L."/>
            <person name="Delehaunty K."/>
            <person name="Do C.B."/>
            <person name="Ebling H."/>
            <person name="Edwards K."/>
            <person name="Eickbush T."/>
            <person name="Evans J.D."/>
            <person name="Filipski A."/>
            <person name="Findeiss S."/>
            <person name="Freyhult E."/>
            <person name="Fulton L."/>
            <person name="Fulton R."/>
            <person name="Garcia A.C."/>
            <person name="Gardiner A."/>
            <person name="Garfield D.A."/>
            <person name="Garvin B.E."/>
            <person name="Gibson G."/>
            <person name="Gilbert D."/>
            <person name="Gnerre S."/>
            <person name="Godfrey J."/>
            <person name="Good R."/>
            <person name="Gotea V."/>
            <person name="Gravely B."/>
            <person name="Greenberg A.J."/>
            <person name="Griffiths-Jones S."/>
            <person name="Gross S."/>
            <person name="Guigo R."/>
            <person name="Gustafson E.A."/>
            <person name="Haerty W."/>
            <person name="Hahn M.W."/>
            <person name="Halligan D.L."/>
            <person name="Halpern A.L."/>
            <person name="Halter G.M."/>
            <person name="Han M.V."/>
            <person name="Heger A."/>
            <person name="Hillier L."/>
            <person name="Hinrichs A.S."/>
            <person name="Holmes I."/>
            <person name="Hoskins R.A."/>
            <person name="Hubisz M.J."/>
            <person name="Hultmark D."/>
            <person name="Huntley M.A."/>
            <person name="Jaffe D.B."/>
            <person name="Jagadeeshan S."/>
            <person name="Jeck W.R."/>
            <person name="Johnson J."/>
            <person name="Jones C.D."/>
            <person name="Jordan W.C."/>
            <person name="Karpen G.H."/>
            <person name="Kataoka E."/>
            <person name="Keightley P.D."/>
            <person name="Kheradpour P."/>
            <person name="Kirkness E.F."/>
            <person name="Koerich L.B."/>
            <person name="Kristiansen K."/>
            <person name="Kudrna D."/>
            <person name="Kulathinal R.J."/>
            <person name="Kumar S."/>
            <person name="Kwok R."/>
            <person name="Lander E."/>
            <person name="Langley C.H."/>
            <person name="Lapoint R."/>
            <person name="Lazzaro B.P."/>
            <person name="Lee S.J."/>
            <person name="Levesque L."/>
            <person name="Li R."/>
            <person name="Lin C.F."/>
            <person name="Lin M.F."/>
            <person name="Lindblad-Toh K."/>
            <person name="Llopart A."/>
            <person name="Long M."/>
            <person name="Low L."/>
            <person name="Lozovsky E."/>
            <person name="Lu J."/>
            <person name="Luo M."/>
            <person name="Machado C.A."/>
            <person name="Makalowski W."/>
            <person name="Marzo M."/>
            <person name="Matsuda M."/>
            <person name="Matzkin L."/>
            <person name="McAllister B."/>
            <person name="McBride C.S."/>
            <person name="McKernan B."/>
            <person name="McKernan K."/>
            <person name="Mendez-Lago M."/>
            <person name="Minx P."/>
            <person name="Mollenhauer M.U."/>
            <person name="Montooth K."/>
            <person name="Mount S.M."/>
            <person name="Mu X."/>
            <person name="Myers E."/>
            <person name="Negre B."/>
            <person name="Newfeld S."/>
            <person name="Nielsen R."/>
            <person name="Noor M.A."/>
            <person name="O'Grady P."/>
            <person name="Pachter L."/>
            <person name="Papaceit M."/>
            <person name="Parisi M.J."/>
            <person name="Parisi M."/>
            <person name="Parts L."/>
            <person name="Pedersen J.S."/>
            <person name="Pesole G."/>
            <person name="Phillippy A.M."/>
            <person name="Ponting C.P."/>
            <person name="Pop M."/>
            <person name="Porcelli D."/>
            <person name="Powell J.R."/>
            <person name="Prohaska S."/>
            <person name="Pruitt K."/>
            <person name="Puig M."/>
            <person name="Quesneville H."/>
            <person name="Ram K.R."/>
            <person name="Rand D."/>
            <person name="Rasmussen M.D."/>
            <person name="Reed L.K."/>
            <person name="Reenan R."/>
            <person name="Reily A."/>
            <person name="Remington K.A."/>
            <person name="Rieger T.T."/>
            <person name="Ritchie M.G."/>
            <person name="Robin C."/>
            <person name="Rogers Y.H."/>
            <person name="Rohde C."/>
            <person name="Rozas J."/>
            <person name="Rubenfield M.J."/>
            <person name="Ruiz A."/>
            <person name="Russo S."/>
            <person name="Salzberg S.L."/>
            <person name="Sanchez-Gracia A."/>
            <person name="Saranga D.J."/>
            <person name="Sato H."/>
            <person name="Schaeffer S.W."/>
            <person name="Schatz M.C."/>
            <person name="Schlenke T."/>
            <person name="Schwartz R."/>
            <person name="Segarra C."/>
            <person name="Singh R.S."/>
            <person name="Sirot L."/>
            <person name="Sirota M."/>
            <person name="Sisneros N.B."/>
            <person name="Smith C.D."/>
            <person name="Smith T.F."/>
            <person name="Spieth J."/>
            <person name="Stage D.E."/>
            <person name="Stark A."/>
            <person name="Stephan W."/>
            <person name="Strausberg R.L."/>
            <person name="Strempel S."/>
            <person name="Sturgill D."/>
            <person name="Sutton G."/>
            <person name="Sutton G.G."/>
            <person name="Tao W."/>
            <person name="Teichmann S."/>
            <person name="Tobari Y.N."/>
            <person name="Tomimura Y."/>
            <person name="Tsolas J.M."/>
            <person name="Valente V.L."/>
            <person name="Venter E."/>
            <person name="Venter J.C."/>
            <person name="Vicario S."/>
            <person name="Vieira F.G."/>
            <person name="Vilella A.J."/>
            <person name="Villasante A."/>
            <person name="Walenz B."/>
            <person name="Wang J."/>
            <person name="Wasserman M."/>
            <person name="Watts T."/>
            <person name="Wilson D."/>
            <person name="Wilson R.K."/>
            <person name="Wing R.A."/>
            <person name="Wolfner M.F."/>
            <person name="Wong A."/>
            <person name="Wong G.K."/>
            <person name="Wu C.I."/>
            <person name="Wu G."/>
            <person name="Yamamoto D."/>
            <person name="Yang H.P."/>
            <person name="Yang S.P."/>
            <person name="Yorke J.A."/>
            <person name="Yoshida K."/>
            <person name="Zdobnov E."/>
            <person name="Zhang P."/>
            <person name="Zhang Y."/>
            <person name="Zimin A.V."/>
            <person name="Baldwin J."/>
            <person name="Abdouelleil A."/>
            <person name="Abdulkadir J."/>
            <person name="Abebe A."/>
            <person name="Abera B."/>
            <person name="Abreu J."/>
            <person name="Acer S.C."/>
            <person name="Aftuck L."/>
            <person name="Alexander A."/>
            <person name="An P."/>
            <person name="Anderson E."/>
            <person name="Anderson S."/>
            <person name="Arachi H."/>
            <person name="Azer M."/>
            <person name="Bachantsang P."/>
            <person name="Barry A."/>
            <person name="Bayul T."/>
            <person name="Berlin A."/>
            <person name="Bessette D."/>
            <person name="Bloom T."/>
            <person name="Blye J."/>
            <person name="Boguslavskiy L."/>
            <person name="Bonnet C."/>
            <person name="Boukhgalter B."/>
            <person name="Bourzgui I."/>
            <person name="Brown A."/>
            <person name="Cahill P."/>
            <person name="Channer S."/>
            <person name="Cheshatsang Y."/>
            <person name="Chuda L."/>
            <person name="Citroen M."/>
            <person name="Collymore A."/>
            <person name="Cooke P."/>
            <person name="Costello M."/>
            <person name="D'Aco K."/>
            <person name="Daza R."/>
            <person name="De Haan G."/>
            <person name="DeGray S."/>
            <person name="DeMaso C."/>
            <person name="Dhargay N."/>
            <person name="Dooley K."/>
            <person name="Dooley E."/>
            <person name="Doricent M."/>
            <person name="Dorje P."/>
            <person name="Dorjee K."/>
            <person name="Dupes A."/>
            <person name="Elong R."/>
            <person name="Falk J."/>
            <person name="Farina A."/>
            <person name="Faro S."/>
            <person name="Ferguson D."/>
            <person name="Fisher S."/>
            <person name="Foley C.D."/>
            <person name="Franke A."/>
            <person name="Friedrich D."/>
            <person name="Gadbois L."/>
            <person name="Gearin G."/>
            <person name="Gearin C.R."/>
            <person name="Giannoukos G."/>
            <person name="Goode T."/>
            <person name="Graham J."/>
            <person name="Grandbois E."/>
            <person name="Grewal S."/>
            <person name="Gyaltsen K."/>
            <person name="Hafez N."/>
            <person name="Hagos B."/>
            <person name="Hall J."/>
            <person name="Henson C."/>
            <person name="Hollinger A."/>
            <person name="Honan T."/>
            <person name="Huard M.D."/>
            <person name="Hughes L."/>
            <person name="Hurhula B."/>
            <person name="Husby M.E."/>
            <person name="Kamat A."/>
            <person name="Kanga B."/>
            <person name="Kashin S."/>
            <person name="Khazanovich D."/>
            <person name="Kisner P."/>
            <person name="Lance K."/>
            <person name="Lara M."/>
            <person name="Lee W."/>
            <person name="Lennon N."/>
            <person name="Letendre F."/>
            <person name="LeVine R."/>
            <person name="Lipovsky A."/>
            <person name="Liu X."/>
            <person name="Liu J."/>
            <person name="Liu S."/>
            <person name="Lokyitsang T."/>
            <person name="Lokyitsang Y."/>
            <person name="Lubonja R."/>
            <person name="Lui A."/>
            <person name="MacDonald P."/>
            <person name="Magnisalis V."/>
            <person name="Maru K."/>
            <person name="Matthews C."/>
            <person name="McCusker W."/>
            <person name="McDonough S."/>
            <person name="Mehta T."/>
            <person name="Meldrim J."/>
            <person name="Meneus L."/>
            <person name="Mihai O."/>
            <person name="Mihalev A."/>
            <person name="Mihova T."/>
            <person name="Mittelman R."/>
            <person name="Mlenga V."/>
            <person name="Montmayeur A."/>
            <person name="Mulrain L."/>
            <person name="Navidi A."/>
            <person name="Naylor J."/>
            <person name="Negash T."/>
            <person name="Nguyen T."/>
            <person name="Nguyen N."/>
            <person name="Nicol R."/>
            <person name="Norbu C."/>
            <person name="Norbu N."/>
            <person name="Novod N."/>
            <person name="O'Neill B."/>
            <person name="Osman S."/>
            <person name="Markiewicz E."/>
            <person name="Oyono O.L."/>
            <person name="Patti C."/>
            <person name="Phunkhang P."/>
            <person name="Pierre F."/>
            <person name="Priest M."/>
            <person name="Raghuraman S."/>
            <person name="Rege F."/>
            <person name="Reyes R."/>
            <person name="Rise C."/>
            <person name="Rogov P."/>
            <person name="Ross K."/>
            <person name="Ryan E."/>
            <person name="Settipalli S."/>
            <person name="Shea T."/>
            <person name="Sherpa N."/>
            <person name="Shi L."/>
            <person name="Shih D."/>
            <person name="Sparrow T."/>
            <person name="Spaulding J."/>
            <person name="Stalker J."/>
            <person name="Stange-Thomann N."/>
            <person name="Stavropoulos S."/>
            <person name="Stone C."/>
            <person name="Strader C."/>
            <person name="Tesfaye S."/>
            <person name="Thomson T."/>
            <person name="Thoulutsang Y."/>
            <person name="Thoulutsang D."/>
            <person name="Topham K."/>
            <person name="Topping I."/>
            <person name="Tsamla T."/>
            <person name="Vassiliev H."/>
            <person name="Vo A."/>
            <person name="Wangchuk T."/>
            <person name="Wangdi T."/>
            <person name="Weiand M."/>
            <person name="Wilkinson J."/>
            <person name="Wilson A."/>
            <person name="Yadav S."/>
            <person name="Young G."/>
            <person name="Yu Q."/>
            <person name="Zembek L."/>
            <person name="Zhong D."/>
            <person name="Zimmer A."/>
            <person name="Zwirko Z."/>
            <person name="Jaffe D.B."/>
            <person name="Alvarez P."/>
            <person name="Brockman W."/>
            <person name="Butler J."/>
            <person name="Chin C."/>
            <person name="Gnerre S."/>
            <person name="Grabherr M."/>
            <person name="Kleber M."/>
            <person name="Mauceli E."/>
            <person name="MacCallum I."/>
        </authorList>
    </citation>
    <scope>NUCLEOTIDE SEQUENCE [LARGE SCALE GENOMIC DNA]</scope>
    <source>
        <strain evidence="3">MSH-3 / Tucson 14011-0111.49</strain>
    </source>
</reference>
<accession>B4G4J2</accession>
<dbReference type="HOGENOM" id="CLU_2608548_0_0_1"/>
<sequence length="79" mass="8769">MQPLMQQSAAANQWVSGSLITLSGTVVQIVSISLTSPLSEQQQVNAQQQMPLQQQQQLEQQPPMSSHRAVWEHNSSSNR</sequence>